<sequence length="232" mass="26232">MMSLSPNALFHLLEPRSSPAMLGGYTLTVHPTTMAPAPAYYWSRRTGPCMNKALIAGLRLDWHMGAEEVQVYSDSQLVVNQLKEDYEAKNSWMNQVISLTSEFKSVAFDHVGRDLNSHVDALASLRAVCVEHDGSHTIVLGEVPLLSFEPDQREIMAIQLRTSWMDPLVSYLKHSTLPADQKEAHKIRCKFVSYFLDPSSLLDHRSYTAPISEWSTSRSWKPLCSLLNLLKR</sequence>
<dbReference type="PANTHER" id="PTHR48475">
    <property type="entry name" value="RIBONUCLEASE H"/>
    <property type="match status" value="1"/>
</dbReference>
<accession>A0A834HD86</accession>
<comment type="caution">
    <text evidence="2">The sequence shown here is derived from an EMBL/GenBank/DDBJ whole genome shotgun (WGS) entry which is preliminary data.</text>
</comment>
<evidence type="ECO:0000259" key="1">
    <source>
        <dbReference type="Pfam" id="PF13456"/>
    </source>
</evidence>
<proteinExistence type="predicted"/>
<protein>
    <recommendedName>
        <fullName evidence="1">RNase H type-1 domain-containing protein</fullName>
    </recommendedName>
</protein>
<dbReference type="InterPro" id="IPR012337">
    <property type="entry name" value="RNaseH-like_sf"/>
</dbReference>
<dbReference type="GO" id="GO:0003676">
    <property type="term" value="F:nucleic acid binding"/>
    <property type="evidence" value="ECO:0007669"/>
    <property type="project" value="InterPro"/>
</dbReference>
<dbReference type="AlphaFoldDB" id="A0A834HD86"/>
<keyword evidence="3" id="KW-1185">Reference proteome</keyword>
<evidence type="ECO:0000313" key="3">
    <source>
        <dbReference type="Proteomes" id="UP000626092"/>
    </source>
</evidence>
<dbReference type="SUPFAM" id="SSF53098">
    <property type="entry name" value="Ribonuclease H-like"/>
    <property type="match status" value="1"/>
</dbReference>
<organism evidence="2 3">
    <name type="scientific">Rhododendron simsii</name>
    <name type="common">Sims's rhododendron</name>
    <dbReference type="NCBI Taxonomy" id="118357"/>
    <lineage>
        <taxon>Eukaryota</taxon>
        <taxon>Viridiplantae</taxon>
        <taxon>Streptophyta</taxon>
        <taxon>Embryophyta</taxon>
        <taxon>Tracheophyta</taxon>
        <taxon>Spermatophyta</taxon>
        <taxon>Magnoliopsida</taxon>
        <taxon>eudicotyledons</taxon>
        <taxon>Gunneridae</taxon>
        <taxon>Pentapetalae</taxon>
        <taxon>asterids</taxon>
        <taxon>Ericales</taxon>
        <taxon>Ericaceae</taxon>
        <taxon>Ericoideae</taxon>
        <taxon>Rhodoreae</taxon>
        <taxon>Rhododendron</taxon>
    </lineage>
</organism>
<dbReference type="Pfam" id="PF13456">
    <property type="entry name" value="RVT_3"/>
    <property type="match status" value="1"/>
</dbReference>
<dbReference type="GO" id="GO:0004523">
    <property type="term" value="F:RNA-DNA hybrid ribonuclease activity"/>
    <property type="evidence" value="ECO:0007669"/>
    <property type="project" value="InterPro"/>
</dbReference>
<dbReference type="Proteomes" id="UP000626092">
    <property type="component" value="Unassembled WGS sequence"/>
</dbReference>
<name>A0A834HD86_RHOSS</name>
<evidence type="ECO:0000313" key="2">
    <source>
        <dbReference type="EMBL" id="KAF7151942.1"/>
    </source>
</evidence>
<feature type="domain" description="RNase H type-1" evidence="1">
    <location>
        <begin position="52"/>
        <end position="124"/>
    </location>
</feature>
<dbReference type="OrthoDB" id="1740909at2759"/>
<dbReference type="Gene3D" id="3.30.420.10">
    <property type="entry name" value="Ribonuclease H-like superfamily/Ribonuclease H"/>
    <property type="match status" value="1"/>
</dbReference>
<dbReference type="InterPro" id="IPR036397">
    <property type="entry name" value="RNaseH_sf"/>
</dbReference>
<reference evidence="2" key="1">
    <citation type="submission" date="2019-11" db="EMBL/GenBank/DDBJ databases">
        <authorList>
            <person name="Liu Y."/>
            <person name="Hou J."/>
            <person name="Li T.-Q."/>
            <person name="Guan C.-H."/>
            <person name="Wu X."/>
            <person name="Wu H.-Z."/>
            <person name="Ling F."/>
            <person name="Zhang R."/>
            <person name="Shi X.-G."/>
            <person name="Ren J.-P."/>
            <person name="Chen E.-F."/>
            <person name="Sun J.-M."/>
        </authorList>
    </citation>
    <scope>NUCLEOTIDE SEQUENCE</scope>
    <source>
        <strain evidence="2">Adult_tree_wgs_1</strain>
        <tissue evidence="2">Leaves</tissue>
    </source>
</reference>
<gene>
    <name evidence="2" type="ORF">RHSIM_Rhsim02G0126100</name>
</gene>
<dbReference type="EMBL" id="WJXA01000002">
    <property type="protein sequence ID" value="KAF7151942.1"/>
    <property type="molecule type" value="Genomic_DNA"/>
</dbReference>
<dbReference type="PANTHER" id="PTHR48475:SF2">
    <property type="entry name" value="RIBONUCLEASE H"/>
    <property type="match status" value="1"/>
</dbReference>
<dbReference type="InterPro" id="IPR002156">
    <property type="entry name" value="RNaseH_domain"/>
</dbReference>